<feature type="transmembrane region" description="Helical" evidence="5">
    <location>
        <begin position="112"/>
        <end position="129"/>
    </location>
</feature>
<dbReference type="InterPro" id="IPR020904">
    <property type="entry name" value="Sc_DH/Rdtase_CS"/>
</dbReference>
<dbReference type="Pfam" id="PF00106">
    <property type="entry name" value="adh_short"/>
    <property type="match status" value="1"/>
</dbReference>
<reference evidence="6 7" key="1">
    <citation type="journal article" date="2008" name="PLoS Genet.">
        <title>Genomic islands in the pathogenic filamentous fungus Aspergillus fumigatus.</title>
        <authorList>
            <person name="Fedorova N.D."/>
            <person name="Khaldi N."/>
            <person name="Joardar V.S."/>
            <person name="Maiti R."/>
            <person name="Amedeo P."/>
            <person name="Anderson M.J."/>
            <person name="Crabtree J."/>
            <person name="Silva J.C."/>
            <person name="Badger J.H."/>
            <person name="Albarraq A."/>
            <person name="Angiuoli S."/>
            <person name="Bussey H."/>
            <person name="Bowyer P."/>
            <person name="Cotty P.J."/>
            <person name="Dyer P.S."/>
            <person name="Egan A."/>
            <person name="Galens K."/>
            <person name="Fraser-Liggett C.M."/>
            <person name="Haas B.J."/>
            <person name="Inman J.M."/>
            <person name="Kent R."/>
            <person name="Lemieux S."/>
            <person name="Malavazi I."/>
            <person name="Orvis J."/>
            <person name="Roemer T."/>
            <person name="Ronning C.M."/>
            <person name="Sundaram J.P."/>
            <person name="Sutton G."/>
            <person name="Turner G."/>
            <person name="Venter J.C."/>
            <person name="White O.R."/>
            <person name="Whitty B.R."/>
            <person name="Youngman P."/>
            <person name="Wolfe K.H."/>
            <person name="Goldman G.H."/>
            <person name="Wortman J.R."/>
            <person name="Jiang B."/>
            <person name="Denning D.W."/>
            <person name="Nierman W.C."/>
        </authorList>
    </citation>
    <scope>NUCLEOTIDE SEQUENCE [LARGE SCALE GENOMIC DNA]</scope>
    <source>
        <strain evidence="7">CBS 144.89 / FGSC A1163 / CEA10</strain>
    </source>
</reference>
<dbReference type="EMBL" id="DS499603">
    <property type="protein sequence ID" value="EDP47248.1"/>
    <property type="molecule type" value="Genomic_DNA"/>
</dbReference>
<dbReference type="GO" id="GO:0044550">
    <property type="term" value="P:secondary metabolite biosynthetic process"/>
    <property type="evidence" value="ECO:0007669"/>
    <property type="project" value="UniProtKB-ARBA"/>
</dbReference>
<keyword evidence="5" id="KW-0812">Transmembrane</keyword>
<feature type="transmembrane region" description="Helical" evidence="5">
    <location>
        <begin position="135"/>
        <end position="155"/>
    </location>
</feature>
<dbReference type="InterPro" id="IPR002347">
    <property type="entry name" value="SDR_fam"/>
</dbReference>
<evidence type="ECO:0000313" key="6">
    <source>
        <dbReference type="EMBL" id="EDP47248.1"/>
    </source>
</evidence>
<feature type="transmembrane region" description="Helical" evidence="5">
    <location>
        <begin position="263"/>
        <end position="282"/>
    </location>
</feature>
<evidence type="ECO:0000256" key="4">
    <source>
        <dbReference type="RuleBase" id="RU000363"/>
    </source>
</evidence>
<evidence type="ECO:0000256" key="3">
    <source>
        <dbReference type="ARBA" id="ARBA00023002"/>
    </source>
</evidence>
<evidence type="ECO:0000256" key="2">
    <source>
        <dbReference type="ARBA" id="ARBA00022857"/>
    </source>
</evidence>
<dbReference type="SUPFAM" id="SSF51735">
    <property type="entry name" value="NAD(P)-binding Rossmann-fold domains"/>
    <property type="match status" value="1"/>
</dbReference>
<keyword evidence="5" id="KW-0472">Membrane</keyword>
<dbReference type="GO" id="GO:0004806">
    <property type="term" value="F:triacylglycerol lipase activity"/>
    <property type="evidence" value="ECO:0007669"/>
    <property type="project" value="TreeGrafter"/>
</dbReference>
<dbReference type="Proteomes" id="UP000001699">
    <property type="component" value="Unassembled WGS sequence"/>
</dbReference>
<dbReference type="FunFam" id="3.40.50.720:FF:000261">
    <property type="entry name" value="NADPH-dependent 1-acyldihydroxyacetone phosphate reductase"/>
    <property type="match status" value="1"/>
</dbReference>
<dbReference type="GO" id="GO:0006654">
    <property type="term" value="P:phosphatidic acid biosynthetic process"/>
    <property type="evidence" value="ECO:0007669"/>
    <property type="project" value="TreeGrafter"/>
</dbReference>
<dbReference type="AlphaFoldDB" id="B0YEA4"/>
<organism evidence="6 7">
    <name type="scientific">Aspergillus fumigatus (strain CBS 144.89 / FGSC A1163 / CEA10)</name>
    <name type="common">Neosartorya fumigata</name>
    <dbReference type="NCBI Taxonomy" id="451804"/>
    <lineage>
        <taxon>Eukaryota</taxon>
        <taxon>Fungi</taxon>
        <taxon>Dikarya</taxon>
        <taxon>Ascomycota</taxon>
        <taxon>Pezizomycotina</taxon>
        <taxon>Eurotiomycetes</taxon>
        <taxon>Eurotiomycetidae</taxon>
        <taxon>Eurotiales</taxon>
        <taxon>Aspergillaceae</taxon>
        <taxon>Aspergillus</taxon>
        <taxon>Aspergillus subgen. Fumigati</taxon>
    </lineage>
</organism>
<dbReference type="PhylomeDB" id="B0YEA4"/>
<sequence length="297" mass="32907">MTTERDDRKSVLITGCSPGGIGNALAREFHRNGLRVFATARDAKNIDDLAALGIETLDLVVDDEESVKFCCSEVERRLGSKGLDFLVNNAGRNYTVPATEIDLAEARKTFETNFFAVISICQAFLPLLIKAKGTIVMIGSVAGIIPYVFGSVYNASKAALHSFSDTLRVELAPFGVNVTTVITGGVQSRIARTKRTLQPNSLFTPIKDEYARRVTHSQDGAMPHAAYARSVVTQVLYGSAPWRWLWPWAQGRKSWIWEGNKSWLIWLLCGGWAWTGLFHGAMTRMFKLYKLKNAVGK</sequence>
<dbReference type="GO" id="GO:0005811">
    <property type="term" value="C:lipid droplet"/>
    <property type="evidence" value="ECO:0007669"/>
    <property type="project" value="TreeGrafter"/>
</dbReference>
<gene>
    <name evidence="6" type="ORF">AFUB_098480</name>
</gene>
<evidence type="ECO:0000313" key="7">
    <source>
        <dbReference type="Proteomes" id="UP000001699"/>
    </source>
</evidence>
<dbReference type="OrthoDB" id="2102561at2759"/>
<evidence type="ECO:0000256" key="5">
    <source>
        <dbReference type="SAM" id="Phobius"/>
    </source>
</evidence>
<dbReference type="PANTHER" id="PTHR44169">
    <property type="entry name" value="NADPH-DEPENDENT 1-ACYLDIHYDROXYACETONE PHOSPHATE REDUCTASE"/>
    <property type="match status" value="1"/>
</dbReference>
<dbReference type="InterPro" id="IPR036291">
    <property type="entry name" value="NAD(P)-bd_dom_sf"/>
</dbReference>
<protein>
    <submittedName>
        <fullName evidence="6">Short chain dehydrogenase/reductase, putative</fullName>
    </submittedName>
</protein>
<dbReference type="Gene3D" id="3.40.50.720">
    <property type="entry name" value="NAD(P)-binding Rossmann-like Domain"/>
    <property type="match status" value="1"/>
</dbReference>
<dbReference type="HOGENOM" id="CLU_010194_2_9_1"/>
<proteinExistence type="inferred from homology"/>
<keyword evidence="2" id="KW-0521">NADP</keyword>
<dbReference type="VEuPathDB" id="FungiDB:AFUB_098480"/>
<dbReference type="PANTHER" id="PTHR44169:SF15">
    <property type="entry name" value="CHAIN DEHYDROGENASE_REDUCTASE (AYR1), PUTATIVE (AFU_ORTHOLOGUE AFUA_4G04530)-RELATED"/>
    <property type="match status" value="1"/>
</dbReference>
<dbReference type="GO" id="GO:0005783">
    <property type="term" value="C:endoplasmic reticulum"/>
    <property type="evidence" value="ECO:0007669"/>
    <property type="project" value="TreeGrafter"/>
</dbReference>
<dbReference type="PRINTS" id="PR00080">
    <property type="entry name" value="SDRFAMILY"/>
</dbReference>
<keyword evidence="5" id="KW-1133">Transmembrane helix</keyword>
<keyword evidence="7" id="KW-1185">Reference proteome</keyword>
<dbReference type="PRINTS" id="PR00081">
    <property type="entry name" value="GDHRDH"/>
</dbReference>
<dbReference type="GO" id="GO:0000140">
    <property type="term" value="F:acylglycerone-phosphate reductase (NADP+) activity"/>
    <property type="evidence" value="ECO:0007669"/>
    <property type="project" value="TreeGrafter"/>
</dbReference>
<dbReference type="PROSITE" id="PS00061">
    <property type="entry name" value="ADH_SHORT"/>
    <property type="match status" value="1"/>
</dbReference>
<dbReference type="CDD" id="cd05374">
    <property type="entry name" value="17beta-HSD-like_SDR_c"/>
    <property type="match status" value="1"/>
</dbReference>
<dbReference type="GO" id="GO:0019433">
    <property type="term" value="P:triglyceride catabolic process"/>
    <property type="evidence" value="ECO:0007669"/>
    <property type="project" value="TreeGrafter"/>
</dbReference>
<evidence type="ECO:0000256" key="1">
    <source>
        <dbReference type="ARBA" id="ARBA00006484"/>
    </source>
</evidence>
<keyword evidence="3" id="KW-0560">Oxidoreductase</keyword>
<accession>B0YEA4</accession>
<name>B0YEA4_ASPFC</name>
<comment type="similarity">
    <text evidence="1 4">Belongs to the short-chain dehydrogenases/reductases (SDR) family.</text>
</comment>